<name>A0A061D3H8_BABBI</name>
<sequence length="67" mass="7818">MEDQENESRETNKCCKSDGNTFSNTPHLTKSAQFWTTYQKVKSNLVLFYYANDLRSHHQLAPYVTIS</sequence>
<organism evidence="1 2">
    <name type="scientific">Babesia bigemina</name>
    <dbReference type="NCBI Taxonomy" id="5866"/>
    <lineage>
        <taxon>Eukaryota</taxon>
        <taxon>Sar</taxon>
        <taxon>Alveolata</taxon>
        <taxon>Apicomplexa</taxon>
        <taxon>Aconoidasida</taxon>
        <taxon>Piroplasmida</taxon>
        <taxon>Babesiidae</taxon>
        <taxon>Babesia</taxon>
    </lineage>
</organism>
<proteinExistence type="predicted"/>
<gene>
    <name evidence="1" type="ORF">BBBOND_0109300</name>
</gene>
<protein>
    <submittedName>
        <fullName evidence="1">Uncharacterized protein</fullName>
    </submittedName>
</protein>
<keyword evidence="2" id="KW-1185">Reference proteome</keyword>
<reference evidence="2" key="1">
    <citation type="journal article" date="2014" name="Nucleic Acids Res.">
        <title>The evolutionary dynamics of variant antigen genes in Babesia reveal a history of genomic innovation underlying host-parasite interaction.</title>
        <authorList>
            <person name="Jackson A.P."/>
            <person name="Otto T.D."/>
            <person name="Darby A."/>
            <person name="Ramaprasad A."/>
            <person name="Xia D."/>
            <person name="Echaide I.E."/>
            <person name="Farber M."/>
            <person name="Gahlot S."/>
            <person name="Gamble J."/>
            <person name="Gupta D."/>
            <person name="Gupta Y."/>
            <person name="Jackson L."/>
            <person name="Malandrin L."/>
            <person name="Malas T.B."/>
            <person name="Moussa E."/>
            <person name="Nair M."/>
            <person name="Reid A.J."/>
            <person name="Sanders M."/>
            <person name="Sharma J."/>
            <person name="Tracey A."/>
            <person name="Quail M.A."/>
            <person name="Weir W."/>
            <person name="Wastling J.M."/>
            <person name="Hall N."/>
            <person name="Willadsen P."/>
            <person name="Lingelbach K."/>
            <person name="Shiels B."/>
            <person name="Tait A."/>
            <person name="Berriman M."/>
            <person name="Allred D.R."/>
            <person name="Pain A."/>
        </authorList>
    </citation>
    <scope>NUCLEOTIDE SEQUENCE [LARGE SCALE GENOMIC DNA]</scope>
    <source>
        <strain evidence="2">Bond</strain>
    </source>
</reference>
<dbReference type="GeneID" id="24563173"/>
<dbReference type="AlphaFoldDB" id="A0A061D3H8"/>
<dbReference type="Proteomes" id="UP000033188">
    <property type="component" value="Chromosome 1"/>
</dbReference>
<dbReference type="VEuPathDB" id="PiroplasmaDB:BBBOND_0109300"/>
<evidence type="ECO:0000313" key="2">
    <source>
        <dbReference type="Proteomes" id="UP000033188"/>
    </source>
</evidence>
<dbReference type="KEGG" id="bbig:BBBOND_0109300"/>
<accession>A0A061D3H8</accession>
<dbReference type="RefSeq" id="XP_012766818.1">
    <property type="nucleotide sequence ID" value="XM_012911364.1"/>
</dbReference>
<dbReference type="EMBL" id="LK391707">
    <property type="protein sequence ID" value="CDR94632.1"/>
    <property type="molecule type" value="Genomic_DNA"/>
</dbReference>
<evidence type="ECO:0000313" key="1">
    <source>
        <dbReference type="EMBL" id="CDR94632.1"/>
    </source>
</evidence>